<comment type="subcellular location">
    <subcellularLocation>
        <location evidence="1">Cell membrane</location>
        <topology evidence="1">Multi-pass membrane protein</topology>
    </subcellularLocation>
</comment>
<dbReference type="AlphaFoldDB" id="A0AA88XYM9"/>
<dbReference type="InterPro" id="IPR017452">
    <property type="entry name" value="GPCR_Rhodpsn_7TM"/>
</dbReference>
<feature type="transmembrane region" description="Helical" evidence="11">
    <location>
        <begin position="133"/>
        <end position="152"/>
    </location>
</feature>
<dbReference type="PRINTS" id="PR00237">
    <property type="entry name" value="GPCRRHODOPSN"/>
</dbReference>
<dbReference type="PROSITE" id="PS50262">
    <property type="entry name" value="G_PROTEIN_RECEP_F1_2"/>
    <property type="match status" value="1"/>
</dbReference>
<dbReference type="Gene3D" id="1.20.1070.10">
    <property type="entry name" value="Rhodopsin 7-helix transmembrane proteins"/>
    <property type="match status" value="1"/>
</dbReference>
<proteinExistence type="inferred from homology"/>
<dbReference type="PROSITE" id="PS00237">
    <property type="entry name" value="G_PROTEIN_RECEP_F1_1"/>
    <property type="match status" value="1"/>
</dbReference>
<feature type="transmembrane region" description="Helical" evidence="11">
    <location>
        <begin position="94"/>
        <end position="112"/>
    </location>
</feature>
<keyword evidence="5 9" id="KW-0297">G-protein coupled receptor</keyword>
<keyword evidence="2" id="KW-1003">Cell membrane</keyword>
<evidence type="ECO:0000256" key="4">
    <source>
        <dbReference type="ARBA" id="ARBA00022989"/>
    </source>
</evidence>
<feature type="transmembrane region" description="Helical" evidence="11">
    <location>
        <begin position="20"/>
        <end position="42"/>
    </location>
</feature>
<dbReference type="SUPFAM" id="SSF81321">
    <property type="entry name" value="Family A G protein-coupled receptor-like"/>
    <property type="match status" value="1"/>
</dbReference>
<dbReference type="GO" id="GO:0008528">
    <property type="term" value="F:G protein-coupled peptide receptor activity"/>
    <property type="evidence" value="ECO:0007669"/>
    <property type="project" value="TreeGrafter"/>
</dbReference>
<evidence type="ECO:0000256" key="6">
    <source>
        <dbReference type="ARBA" id="ARBA00023136"/>
    </source>
</evidence>
<keyword evidence="7 9" id="KW-0675">Receptor</keyword>
<dbReference type="InterPro" id="IPR000276">
    <property type="entry name" value="GPCR_Rhodpsn"/>
</dbReference>
<sequence length="399" mass="44859">MANLTTEEWSQLLRVERLPLVLVTSFLFAIGVIGNLAVLVVYKTRLKSTQGRYFIPYLAMADLCATTVTASFMLLMDYTEALFPSDQICKVLQFLNWSTSQCSIFLLFVIAVHRYFGVCRPLDMRFTKKWQRAAIVASVVLAYSFGLPLLFFSGRVTLHVNYKGSNVTGDICTFNPGQVKLGEDIYYRILFIGSILMLCIMTALYVPIGKVIFQKFRETKPSSTAKETTSQVTETSQSGLSSASNNATIELQDFVSNDSSSLPADKNSRLNLQSMDLTPSSTLQKMSPAKKKSRKTKSGKSGGHRSKFTLTLMLVVVFYIASYIPFYVIVSTGINDPNVWFNLPPWKLNGSLFLYRCYIINNVVNPIIYGLFDSTFRKHLLGLCSSAVQRIRYVFNHSK</sequence>
<feature type="domain" description="G-protein coupled receptors family 1 profile" evidence="12">
    <location>
        <begin position="34"/>
        <end position="369"/>
    </location>
</feature>
<evidence type="ECO:0000256" key="11">
    <source>
        <dbReference type="SAM" id="Phobius"/>
    </source>
</evidence>
<feature type="region of interest" description="Disordered" evidence="10">
    <location>
        <begin position="280"/>
        <end position="303"/>
    </location>
</feature>
<dbReference type="PANTHER" id="PTHR24230">
    <property type="entry name" value="G-PROTEIN COUPLED RECEPTOR"/>
    <property type="match status" value="1"/>
</dbReference>
<evidence type="ECO:0000256" key="7">
    <source>
        <dbReference type="ARBA" id="ARBA00023170"/>
    </source>
</evidence>
<keyword evidence="3 9" id="KW-0812">Transmembrane</keyword>
<feature type="transmembrane region" description="Helical" evidence="11">
    <location>
        <begin position="310"/>
        <end position="333"/>
    </location>
</feature>
<feature type="transmembrane region" description="Helical" evidence="11">
    <location>
        <begin position="185"/>
        <end position="208"/>
    </location>
</feature>
<dbReference type="Proteomes" id="UP001186944">
    <property type="component" value="Unassembled WGS sequence"/>
</dbReference>
<keyword evidence="6 11" id="KW-0472">Membrane</keyword>
<evidence type="ECO:0000256" key="1">
    <source>
        <dbReference type="ARBA" id="ARBA00004651"/>
    </source>
</evidence>
<evidence type="ECO:0000256" key="3">
    <source>
        <dbReference type="ARBA" id="ARBA00022692"/>
    </source>
</evidence>
<organism evidence="13 14">
    <name type="scientific">Pinctada imbricata</name>
    <name type="common">Atlantic pearl-oyster</name>
    <name type="synonym">Pinctada martensii</name>
    <dbReference type="NCBI Taxonomy" id="66713"/>
    <lineage>
        <taxon>Eukaryota</taxon>
        <taxon>Metazoa</taxon>
        <taxon>Spiralia</taxon>
        <taxon>Lophotrochozoa</taxon>
        <taxon>Mollusca</taxon>
        <taxon>Bivalvia</taxon>
        <taxon>Autobranchia</taxon>
        <taxon>Pteriomorphia</taxon>
        <taxon>Pterioida</taxon>
        <taxon>Pterioidea</taxon>
        <taxon>Pteriidae</taxon>
        <taxon>Pinctada</taxon>
    </lineage>
</organism>
<name>A0AA88XYM9_PINIB</name>
<dbReference type="EMBL" id="VSWD01000012">
    <property type="protein sequence ID" value="KAK3085729.1"/>
    <property type="molecule type" value="Genomic_DNA"/>
</dbReference>
<gene>
    <name evidence="13" type="ORF">FSP39_007879</name>
</gene>
<keyword evidence="8 9" id="KW-0807">Transducer</keyword>
<keyword evidence="14" id="KW-1185">Reference proteome</keyword>
<dbReference type="Pfam" id="PF00001">
    <property type="entry name" value="7tm_1"/>
    <property type="match status" value="1"/>
</dbReference>
<feature type="transmembrane region" description="Helical" evidence="11">
    <location>
        <begin position="353"/>
        <end position="372"/>
    </location>
</feature>
<protein>
    <recommendedName>
        <fullName evidence="12">G-protein coupled receptors family 1 profile domain-containing protein</fullName>
    </recommendedName>
</protein>
<evidence type="ECO:0000256" key="2">
    <source>
        <dbReference type="ARBA" id="ARBA00022475"/>
    </source>
</evidence>
<feature type="transmembrane region" description="Helical" evidence="11">
    <location>
        <begin position="54"/>
        <end position="74"/>
    </location>
</feature>
<dbReference type="CDD" id="cd00637">
    <property type="entry name" value="7tm_classA_rhodopsin-like"/>
    <property type="match status" value="1"/>
</dbReference>
<evidence type="ECO:0000259" key="12">
    <source>
        <dbReference type="PROSITE" id="PS50262"/>
    </source>
</evidence>
<keyword evidence="4 11" id="KW-1133">Transmembrane helix</keyword>
<evidence type="ECO:0000313" key="13">
    <source>
        <dbReference type="EMBL" id="KAK3085729.1"/>
    </source>
</evidence>
<comment type="similarity">
    <text evidence="9">Belongs to the G-protein coupled receptor 1 family.</text>
</comment>
<evidence type="ECO:0000313" key="14">
    <source>
        <dbReference type="Proteomes" id="UP001186944"/>
    </source>
</evidence>
<feature type="compositionally biased region" description="Basic residues" evidence="10">
    <location>
        <begin position="288"/>
        <end position="303"/>
    </location>
</feature>
<accession>A0AA88XYM9</accession>
<evidence type="ECO:0000256" key="10">
    <source>
        <dbReference type="SAM" id="MobiDB-lite"/>
    </source>
</evidence>
<dbReference type="PANTHER" id="PTHR24230:SF158">
    <property type="entry name" value="G-PROTEIN COUPLED RECEPTORS FAMILY 1 PROFILE DOMAIN-CONTAINING PROTEIN"/>
    <property type="match status" value="1"/>
</dbReference>
<reference evidence="13" key="1">
    <citation type="submission" date="2019-08" db="EMBL/GenBank/DDBJ databases">
        <title>The improved chromosome-level genome for the pearl oyster Pinctada fucata martensii using PacBio sequencing and Hi-C.</title>
        <authorList>
            <person name="Zheng Z."/>
        </authorList>
    </citation>
    <scope>NUCLEOTIDE SEQUENCE</scope>
    <source>
        <strain evidence="13">ZZ-2019</strain>
        <tissue evidence="13">Adductor muscle</tissue>
    </source>
</reference>
<dbReference type="GO" id="GO:0005886">
    <property type="term" value="C:plasma membrane"/>
    <property type="evidence" value="ECO:0007669"/>
    <property type="project" value="UniProtKB-SubCell"/>
</dbReference>
<evidence type="ECO:0000256" key="5">
    <source>
        <dbReference type="ARBA" id="ARBA00023040"/>
    </source>
</evidence>
<comment type="caution">
    <text evidence="13">The sequence shown here is derived from an EMBL/GenBank/DDBJ whole genome shotgun (WGS) entry which is preliminary data.</text>
</comment>
<evidence type="ECO:0000256" key="9">
    <source>
        <dbReference type="RuleBase" id="RU000688"/>
    </source>
</evidence>
<dbReference type="GO" id="GO:0007218">
    <property type="term" value="P:neuropeptide signaling pathway"/>
    <property type="evidence" value="ECO:0007669"/>
    <property type="project" value="TreeGrafter"/>
</dbReference>
<evidence type="ECO:0000256" key="8">
    <source>
        <dbReference type="ARBA" id="ARBA00023224"/>
    </source>
</evidence>